<proteinExistence type="predicted"/>
<name>A0AAE3VS06_9HYPH</name>
<dbReference type="Proteomes" id="UP001229244">
    <property type="component" value="Unassembled WGS sequence"/>
</dbReference>
<keyword evidence="2" id="KW-0489">Methyltransferase</keyword>
<dbReference type="SUPFAM" id="SSF51726">
    <property type="entry name" value="UROD/MetE-like"/>
    <property type="match status" value="1"/>
</dbReference>
<protein>
    <submittedName>
        <fullName evidence="2">5-methyltetrahydropteroyltriglutamate--homocysteine methyltransferase</fullName>
        <ecNumber evidence="2">2.1.1.14</ecNumber>
    </submittedName>
</protein>
<keyword evidence="3" id="KW-1185">Reference proteome</keyword>
<dbReference type="InterPro" id="IPR038071">
    <property type="entry name" value="UROD/MetE-like_sf"/>
</dbReference>
<organism evidence="2 3">
    <name type="scientific">Amorphus orientalis</name>
    <dbReference type="NCBI Taxonomy" id="649198"/>
    <lineage>
        <taxon>Bacteria</taxon>
        <taxon>Pseudomonadati</taxon>
        <taxon>Pseudomonadota</taxon>
        <taxon>Alphaproteobacteria</taxon>
        <taxon>Hyphomicrobiales</taxon>
        <taxon>Amorphaceae</taxon>
        <taxon>Amorphus</taxon>
    </lineage>
</organism>
<dbReference type="RefSeq" id="WP_306887229.1">
    <property type="nucleotide sequence ID" value="NZ_JAUSUL010000005.1"/>
</dbReference>
<sequence length="388" mass="43046">MHAENRIPVTHVGSLVRPQEIVDLATAIENGATVDFADFDRVVRQAIEDVVRRQKEVGIDFVSDGEFGKLRSWAHYVVDRLSGLEERDVAAAAGLGKDARLFPDFYGEYFPTQSLPKRGILAAVAPIAYTGQDAVWTDINRFQSALEHVPGVEGFMPVVAPTSAVPRHLNEYYDSEEDFLFAVADAMHAEYRAIVEAGLIVQLDDAYLPYMYDVAFADRPMSDYLDWAELQVAAVNRALENLPEDRVRYHICWGSFNTPHTTDVALKDIAGIVTQVKAGAYCIEMANPRHAHEWKVWETVALPAGRKLVPGCVSHSTNVVEHPELVAERLVRLAHLVGRENIMAGTDCGFSQSPRSRRVHESIQWAKLQSLAEGARIASEALWGRAAA</sequence>
<evidence type="ECO:0000259" key="1">
    <source>
        <dbReference type="Pfam" id="PF01717"/>
    </source>
</evidence>
<gene>
    <name evidence="2" type="ORF">J2S73_003796</name>
</gene>
<dbReference type="InterPro" id="IPR002629">
    <property type="entry name" value="Met_Synth_C/arc"/>
</dbReference>
<dbReference type="CDD" id="cd03311">
    <property type="entry name" value="CIMS_C_terminal_like"/>
    <property type="match status" value="1"/>
</dbReference>
<dbReference type="PANTHER" id="PTHR43844:SF2">
    <property type="entry name" value="SYNTHASE, VITAMIN-B12 INDEPENDENT, PUTATIVE (AFU_ORTHOLOGUE AFUA_3G12060)-RELATED"/>
    <property type="match status" value="1"/>
</dbReference>
<keyword evidence="2" id="KW-0808">Transferase</keyword>
<accession>A0AAE3VS06</accession>
<evidence type="ECO:0000313" key="2">
    <source>
        <dbReference type="EMBL" id="MDQ0317312.1"/>
    </source>
</evidence>
<reference evidence="2" key="1">
    <citation type="submission" date="2023-07" db="EMBL/GenBank/DDBJ databases">
        <title>Genomic Encyclopedia of Type Strains, Phase IV (KMG-IV): sequencing the most valuable type-strain genomes for metagenomic binning, comparative biology and taxonomic classification.</title>
        <authorList>
            <person name="Goeker M."/>
        </authorList>
    </citation>
    <scope>NUCLEOTIDE SEQUENCE</scope>
    <source>
        <strain evidence="2">DSM 21202</strain>
    </source>
</reference>
<comment type="caution">
    <text evidence="2">The sequence shown here is derived from an EMBL/GenBank/DDBJ whole genome shotgun (WGS) entry which is preliminary data.</text>
</comment>
<dbReference type="GO" id="GO:0032259">
    <property type="term" value="P:methylation"/>
    <property type="evidence" value="ECO:0007669"/>
    <property type="project" value="UniProtKB-KW"/>
</dbReference>
<dbReference type="GO" id="GO:0009086">
    <property type="term" value="P:methionine biosynthetic process"/>
    <property type="evidence" value="ECO:0007669"/>
    <property type="project" value="InterPro"/>
</dbReference>
<dbReference type="EC" id="2.1.1.14" evidence="2"/>
<dbReference type="GO" id="GO:0003871">
    <property type="term" value="F:5-methyltetrahydropteroyltriglutamate-homocysteine S-methyltransferase activity"/>
    <property type="evidence" value="ECO:0007669"/>
    <property type="project" value="UniProtKB-EC"/>
</dbReference>
<dbReference type="Gene3D" id="3.20.20.210">
    <property type="match status" value="1"/>
</dbReference>
<dbReference type="Pfam" id="PF01717">
    <property type="entry name" value="Meth_synt_2"/>
    <property type="match status" value="1"/>
</dbReference>
<dbReference type="GO" id="GO:0008270">
    <property type="term" value="F:zinc ion binding"/>
    <property type="evidence" value="ECO:0007669"/>
    <property type="project" value="InterPro"/>
</dbReference>
<dbReference type="PANTHER" id="PTHR43844">
    <property type="entry name" value="METHIONINE SYNTHASE"/>
    <property type="match status" value="1"/>
</dbReference>
<feature type="domain" description="Cobalamin-independent methionine synthase MetE C-terminal/archaeal" evidence="1">
    <location>
        <begin position="177"/>
        <end position="355"/>
    </location>
</feature>
<evidence type="ECO:0000313" key="3">
    <source>
        <dbReference type="Proteomes" id="UP001229244"/>
    </source>
</evidence>
<dbReference type="AlphaFoldDB" id="A0AAE3VS06"/>
<dbReference type="EMBL" id="JAUSUL010000005">
    <property type="protein sequence ID" value="MDQ0317312.1"/>
    <property type="molecule type" value="Genomic_DNA"/>
</dbReference>